<reference evidence="2" key="2">
    <citation type="submission" date="2020-02" db="EMBL/GenBank/DDBJ databases">
        <authorList>
            <person name="Gilchrist C.L.M."/>
            <person name="Chooi Y.-H."/>
        </authorList>
    </citation>
    <scope>NUCLEOTIDE SEQUENCE</scope>
    <source>
        <strain evidence="2">MST-FP2251</strain>
    </source>
</reference>
<organism evidence="2 3">
    <name type="scientific">Aspergillus nanangensis</name>
    <dbReference type="NCBI Taxonomy" id="2582783"/>
    <lineage>
        <taxon>Eukaryota</taxon>
        <taxon>Fungi</taxon>
        <taxon>Dikarya</taxon>
        <taxon>Ascomycota</taxon>
        <taxon>Pezizomycotina</taxon>
        <taxon>Eurotiomycetes</taxon>
        <taxon>Eurotiomycetidae</taxon>
        <taxon>Eurotiales</taxon>
        <taxon>Aspergillaceae</taxon>
        <taxon>Aspergillus</taxon>
        <taxon>Aspergillus subgen. Circumdati</taxon>
    </lineage>
</organism>
<dbReference type="AlphaFoldDB" id="A0AAD4CA72"/>
<evidence type="ECO:0000256" key="1">
    <source>
        <dbReference type="SAM" id="MobiDB-lite"/>
    </source>
</evidence>
<gene>
    <name evidence="2" type="ORF">FE257_005500</name>
</gene>
<dbReference type="EMBL" id="VCAU01000233">
    <property type="protein sequence ID" value="KAF9882705.1"/>
    <property type="molecule type" value="Genomic_DNA"/>
</dbReference>
<proteinExistence type="predicted"/>
<evidence type="ECO:0000313" key="2">
    <source>
        <dbReference type="EMBL" id="KAF9882705.1"/>
    </source>
</evidence>
<sequence length="227" mass="25561">MAISFAAAVQSDGHVLAETREEEESALKDRDIARRWTENNLIEVSKDLKLESASLDDETLAKLQILYVSSIEDCHVIGGADTADTKSEQAESSAQGARRTGHSSLRDRRCVACREQTDLVNVVRAPSVGVVPNFATIAESSGKIAGMNNGMSIVYLRGHIKSLIEERISLPLRSLHQIPMRMSRFWRISLYQRFSNLKKRNQKTQLKSHLQLHKHQRSLISGHREKF</sequence>
<comment type="caution">
    <text evidence="2">The sequence shown here is derived from an EMBL/GenBank/DDBJ whole genome shotgun (WGS) entry which is preliminary data.</text>
</comment>
<name>A0AAD4CA72_ASPNN</name>
<feature type="region of interest" description="Disordered" evidence="1">
    <location>
        <begin position="82"/>
        <end position="103"/>
    </location>
</feature>
<protein>
    <submittedName>
        <fullName evidence="2">Uncharacterized protein</fullName>
    </submittedName>
</protein>
<keyword evidence="3" id="KW-1185">Reference proteome</keyword>
<accession>A0AAD4CA72</accession>
<dbReference type="Proteomes" id="UP001194746">
    <property type="component" value="Unassembled WGS sequence"/>
</dbReference>
<evidence type="ECO:0000313" key="3">
    <source>
        <dbReference type="Proteomes" id="UP001194746"/>
    </source>
</evidence>
<reference evidence="2" key="1">
    <citation type="journal article" date="2019" name="Beilstein J. Org. Chem.">
        <title>Nanangenines: drimane sesquiterpenoids as the dominant metabolite cohort of a novel Australian fungus, Aspergillus nanangensis.</title>
        <authorList>
            <person name="Lacey H.J."/>
            <person name="Gilchrist C.L.M."/>
            <person name="Crombie A."/>
            <person name="Kalaitzis J.A."/>
            <person name="Vuong D."/>
            <person name="Rutledge P.J."/>
            <person name="Turner P."/>
            <person name="Pitt J.I."/>
            <person name="Lacey E."/>
            <person name="Chooi Y.H."/>
            <person name="Piggott A.M."/>
        </authorList>
    </citation>
    <scope>NUCLEOTIDE SEQUENCE</scope>
    <source>
        <strain evidence="2">MST-FP2251</strain>
    </source>
</reference>